<dbReference type="OrthoDB" id="2366010at2"/>
<feature type="domain" description="HTH marR-type" evidence="4">
    <location>
        <begin position="8"/>
        <end position="137"/>
    </location>
</feature>
<dbReference type="RefSeq" id="WP_121679399.1">
    <property type="nucleotide sequence ID" value="NZ_RCVZ01000002.1"/>
</dbReference>
<evidence type="ECO:0000313" key="5">
    <source>
        <dbReference type="EMBL" id="RLQ97449.1"/>
    </source>
</evidence>
<evidence type="ECO:0000313" key="6">
    <source>
        <dbReference type="Proteomes" id="UP000276770"/>
    </source>
</evidence>
<comment type="caution">
    <text evidence="5">The sequence shown here is derived from an EMBL/GenBank/DDBJ whole genome shotgun (WGS) entry which is preliminary data.</text>
</comment>
<gene>
    <name evidence="5" type="ORF">D9X91_04660</name>
</gene>
<evidence type="ECO:0000256" key="1">
    <source>
        <dbReference type="ARBA" id="ARBA00023015"/>
    </source>
</evidence>
<dbReference type="SMART" id="SM00418">
    <property type="entry name" value="HTH_ARSR"/>
    <property type="match status" value="1"/>
</dbReference>
<dbReference type="CDD" id="cd00090">
    <property type="entry name" value="HTH_ARSR"/>
    <property type="match status" value="1"/>
</dbReference>
<sequence length="146" mass="17086">MSEDRTLEEKIVYAFYEINKQTSPKFERCTGISQTRLDLLHKLFEVEEISQTELQKTVNIDNGAVTRHLKQLEEKGMVSRRKNPADNRFTFVRLTSEGRDKIAGYKEEKQRFIKKVLKGFTEEEHAALLDMLIRIQNNVKAINPNE</sequence>
<dbReference type="PRINTS" id="PR00598">
    <property type="entry name" value="HTHMARR"/>
</dbReference>
<dbReference type="GO" id="GO:0003700">
    <property type="term" value="F:DNA-binding transcription factor activity"/>
    <property type="evidence" value="ECO:0007669"/>
    <property type="project" value="InterPro"/>
</dbReference>
<keyword evidence="1" id="KW-0805">Transcription regulation</keyword>
<dbReference type="SMART" id="SM00347">
    <property type="entry name" value="HTH_MARR"/>
    <property type="match status" value="1"/>
</dbReference>
<dbReference type="Pfam" id="PF01047">
    <property type="entry name" value="MarR"/>
    <property type="match status" value="1"/>
</dbReference>
<proteinExistence type="predicted"/>
<dbReference type="Proteomes" id="UP000276770">
    <property type="component" value="Unassembled WGS sequence"/>
</dbReference>
<protein>
    <submittedName>
        <fullName evidence="5">MarR family transcriptional regulator</fullName>
    </submittedName>
</protein>
<keyword evidence="3" id="KW-0804">Transcription</keyword>
<dbReference type="InterPro" id="IPR036390">
    <property type="entry name" value="WH_DNA-bd_sf"/>
</dbReference>
<keyword evidence="2" id="KW-0238">DNA-binding</keyword>
<dbReference type="InterPro" id="IPR011991">
    <property type="entry name" value="ArsR-like_HTH"/>
</dbReference>
<evidence type="ECO:0000256" key="3">
    <source>
        <dbReference type="ARBA" id="ARBA00023163"/>
    </source>
</evidence>
<dbReference type="GO" id="GO:0003677">
    <property type="term" value="F:DNA binding"/>
    <property type="evidence" value="ECO:0007669"/>
    <property type="project" value="UniProtKB-KW"/>
</dbReference>
<dbReference type="InterPro" id="IPR000835">
    <property type="entry name" value="HTH_MarR-typ"/>
</dbReference>
<dbReference type="PANTHER" id="PTHR42756">
    <property type="entry name" value="TRANSCRIPTIONAL REGULATOR, MARR"/>
    <property type="match status" value="1"/>
</dbReference>
<reference evidence="5 6" key="1">
    <citation type="submission" date="2018-10" db="EMBL/GenBank/DDBJ databases">
        <title>Falsibacillus sp. genome draft.</title>
        <authorList>
            <person name="Shi S."/>
        </authorList>
    </citation>
    <scope>NUCLEOTIDE SEQUENCE [LARGE SCALE GENOMIC DNA]</scope>
    <source>
        <strain evidence="5 6">GY 10110</strain>
    </source>
</reference>
<dbReference type="InterPro" id="IPR001845">
    <property type="entry name" value="HTH_ArsR_DNA-bd_dom"/>
</dbReference>
<keyword evidence="6" id="KW-1185">Reference proteome</keyword>
<dbReference type="SUPFAM" id="SSF46785">
    <property type="entry name" value="Winged helix' DNA-binding domain"/>
    <property type="match status" value="1"/>
</dbReference>
<organism evidence="5 6">
    <name type="scientific">Falsibacillus albus</name>
    <dbReference type="NCBI Taxonomy" id="2478915"/>
    <lineage>
        <taxon>Bacteria</taxon>
        <taxon>Bacillati</taxon>
        <taxon>Bacillota</taxon>
        <taxon>Bacilli</taxon>
        <taxon>Bacillales</taxon>
        <taxon>Bacillaceae</taxon>
        <taxon>Falsibacillus</taxon>
    </lineage>
</organism>
<dbReference type="EMBL" id="RCVZ01000002">
    <property type="protein sequence ID" value="RLQ97449.1"/>
    <property type="molecule type" value="Genomic_DNA"/>
</dbReference>
<name>A0A3L7K593_9BACI</name>
<accession>A0A3L7K593</accession>
<dbReference type="PROSITE" id="PS50995">
    <property type="entry name" value="HTH_MARR_2"/>
    <property type="match status" value="1"/>
</dbReference>
<evidence type="ECO:0000256" key="2">
    <source>
        <dbReference type="ARBA" id="ARBA00023125"/>
    </source>
</evidence>
<evidence type="ECO:0000259" key="4">
    <source>
        <dbReference type="PROSITE" id="PS50995"/>
    </source>
</evidence>
<dbReference type="AlphaFoldDB" id="A0A3L7K593"/>
<dbReference type="InterPro" id="IPR036388">
    <property type="entry name" value="WH-like_DNA-bd_sf"/>
</dbReference>
<dbReference type="PANTHER" id="PTHR42756:SF1">
    <property type="entry name" value="TRANSCRIPTIONAL REPRESSOR OF EMRAB OPERON"/>
    <property type="match status" value="1"/>
</dbReference>
<dbReference type="Gene3D" id="1.10.10.10">
    <property type="entry name" value="Winged helix-like DNA-binding domain superfamily/Winged helix DNA-binding domain"/>
    <property type="match status" value="1"/>
</dbReference>